<evidence type="ECO:0000313" key="3">
    <source>
        <dbReference type="Proteomes" id="UP000033736"/>
    </source>
</evidence>
<dbReference type="EMBL" id="LAOQ01000020">
    <property type="protein sequence ID" value="KJW01954.1"/>
    <property type="molecule type" value="Genomic_DNA"/>
</dbReference>
<gene>
    <name evidence="2" type="ORF">RAT170B_1730</name>
</gene>
<dbReference type="RefSeq" id="WP_045806074.1">
    <property type="nucleotide sequence ID" value="NZ_LAOQ01000020.1"/>
</dbReference>
<reference evidence="2 3" key="1">
    <citation type="submission" date="2015-01" db="EMBL/GenBank/DDBJ databases">
        <title>Genome Sequencing of Rickettsiales /home/snadendla/prok_pipe/test/illegal_ec_num.txt.</title>
        <authorList>
            <person name="Daugherty S.C."/>
            <person name="Su Q."/>
            <person name="Abolude K."/>
            <person name="Beier-Sexton M."/>
            <person name="Carlyon J.A."/>
            <person name="Carter R."/>
            <person name="Day N.P."/>
            <person name="Dumler S.J."/>
            <person name="Dyachenko V."/>
            <person name="Godinez A."/>
            <person name="Kurtti T.J."/>
            <person name="Lichay M."/>
            <person name="Mullins K.E."/>
            <person name="Ott S."/>
            <person name="Pappas-Brown V."/>
            <person name="Paris D.H."/>
            <person name="Patel P."/>
            <person name="Richards A.L."/>
            <person name="Sadzewicz L."/>
            <person name="Sears K."/>
            <person name="Seidman D."/>
            <person name="Sengamalay N."/>
            <person name="Stenos J."/>
            <person name="Tallon L.J."/>
            <person name="Vincent G."/>
            <person name="Fraser C.M."/>
            <person name="Munderloh U."/>
            <person name="Dunning-Hotopp J.C."/>
        </authorList>
    </citation>
    <scope>NUCLEOTIDE SEQUENCE [LARGE SCALE GENOMIC DNA]</scope>
    <source>
        <strain evidence="2 3">T170-B</strain>
    </source>
</reference>
<dbReference type="Proteomes" id="UP000033736">
    <property type="component" value="Unassembled WGS sequence"/>
</dbReference>
<protein>
    <submittedName>
        <fullName evidence="2">Uncharacterized protein</fullName>
    </submittedName>
</protein>
<dbReference type="AlphaFoldDB" id="A0A0F3R9R0"/>
<evidence type="ECO:0000256" key="1">
    <source>
        <dbReference type="SAM" id="MobiDB-lite"/>
    </source>
</evidence>
<name>A0A0F3R9R0_9RICK</name>
<organism evidence="2 3">
    <name type="scientific">Rickettsia argasii T170-B</name>
    <dbReference type="NCBI Taxonomy" id="1268837"/>
    <lineage>
        <taxon>Bacteria</taxon>
        <taxon>Pseudomonadati</taxon>
        <taxon>Pseudomonadota</taxon>
        <taxon>Alphaproteobacteria</taxon>
        <taxon>Rickettsiales</taxon>
        <taxon>Rickettsiaceae</taxon>
        <taxon>Rickettsieae</taxon>
        <taxon>Rickettsia</taxon>
        <taxon>spotted fever group</taxon>
    </lineage>
</organism>
<proteinExistence type="predicted"/>
<evidence type="ECO:0000313" key="2">
    <source>
        <dbReference type="EMBL" id="KJW01954.1"/>
    </source>
</evidence>
<accession>A0A0F3R9R0</accession>
<keyword evidence="3" id="KW-1185">Reference proteome</keyword>
<feature type="region of interest" description="Disordered" evidence="1">
    <location>
        <begin position="84"/>
        <end position="104"/>
    </location>
</feature>
<comment type="caution">
    <text evidence="2">The sequence shown here is derived from an EMBL/GenBank/DDBJ whole genome shotgun (WGS) entry which is preliminary data.</text>
</comment>
<sequence>MATKALGTATKLANLQQLKKERIAKIEEQLALQQTQLLQKRKEELFNIFKACNSLTIDDRLLIGFLKFVKNVDNKKHPILDEFKSLGGKTKMPSKPKSGNSKTD</sequence>
<dbReference type="PATRIC" id="fig|1268837.3.peg.990"/>